<sequence>MWQSAYFLWTTAITINEQNKKLYNFNVISQTRGYLRFLGNSLFDGGSLFSGYYVPKPKDNVLETVEKVLEPEEKVLKTVEKVHTPEEHVIETKDQEESGIVVKSSDAEYDDGETEGGIITEMQSGYDYVIKPINVAQKP</sequence>
<evidence type="ECO:0000313" key="2">
    <source>
        <dbReference type="EMBL" id="VVC42416.1"/>
    </source>
</evidence>
<evidence type="ECO:0000256" key="1">
    <source>
        <dbReference type="SAM" id="MobiDB-lite"/>
    </source>
</evidence>
<accession>A0A5E4NII2</accession>
<reference evidence="2 3" key="1">
    <citation type="submission" date="2019-08" db="EMBL/GenBank/DDBJ databases">
        <authorList>
            <person name="Alioto T."/>
            <person name="Alioto T."/>
            <person name="Gomez Garrido J."/>
        </authorList>
    </citation>
    <scope>NUCLEOTIDE SEQUENCE [LARGE SCALE GENOMIC DNA]</scope>
</reference>
<keyword evidence="3" id="KW-1185">Reference proteome</keyword>
<organism evidence="2 3">
    <name type="scientific">Cinara cedri</name>
    <dbReference type="NCBI Taxonomy" id="506608"/>
    <lineage>
        <taxon>Eukaryota</taxon>
        <taxon>Metazoa</taxon>
        <taxon>Ecdysozoa</taxon>
        <taxon>Arthropoda</taxon>
        <taxon>Hexapoda</taxon>
        <taxon>Insecta</taxon>
        <taxon>Pterygota</taxon>
        <taxon>Neoptera</taxon>
        <taxon>Paraneoptera</taxon>
        <taxon>Hemiptera</taxon>
        <taxon>Sternorrhyncha</taxon>
        <taxon>Aphidomorpha</taxon>
        <taxon>Aphidoidea</taxon>
        <taxon>Aphididae</taxon>
        <taxon>Lachninae</taxon>
        <taxon>Cinara</taxon>
    </lineage>
</organism>
<evidence type="ECO:0000313" key="3">
    <source>
        <dbReference type="Proteomes" id="UP000325440"/>
    </source>
</evidence>
<gene>
    <name evidence="2" type="ORF">CINCED_3A004579</name>
</gene>
<name>A0A5E4NII2_9HEMI</name>
<proteinExistence type="predicted"/>
<dbReference type="Proteomes" id="UP000325440">
    <property type="component" value="Unassembled WGS sequence"/>
</dbReference>
<protein>
    <submittedName>
        <fullName evidence="2">Uncharacterized protein</fullName>
    </submittedName>
</protein>
<feature type="region of interest" description="Disordered" evidence="1">
    <location>
        <begin position="93"/>
        <end position="113"/>
    </location>
</feature>
<dbReference type="EMBL" id="CABPRJ010001952">
    <property type="protein sequence ID" value="VVC42416.1"/>
    <property type="molecule type" value="Genomic_DNA"/>
</dbReference>
<dbReference type="AlphaFoldDB" id="A0A5E4NII2"/>